<dbReference type="InterPro" id="IPR017927">
    <property type="entry name" value="FAD-bd_FR_type"/>
</dbReference>
<dbReference type="SUPFAM" id="SSF63380">
    <property type="entry name" value="Riboflavin synthase domain-like"/>
    <property type="match status" value="1"/>
</dbReference>
<dbReference type="CDD" id="cd06193">
    <property type="entry name" value="siderophore_interacting"/>
    <property type="match status" value="1"/>
</dbReference>
<reference evidence="4" key="1">
    <citation type="journal article" date="2019" name="Int. J. Syst. Evol. Microbiol.">
        <title>The Global Catalogue of Microorganisms (GCM) 10K type strain sequencing project: providing services to taxonomists for standard genome sequencing and annotation.</title>
        <authorList>
            <consortium name="The Broad Institute Genomics Platform"/>
            <consortium name="The Broad Institute Genome Sequencing Center for Infectious Disease"/>
            <person name="Wu L."/>
            <person name="Ma J."/>
        </authorList>
    </citation>
    <scope>NUCLEOTIDE SEQUENCE [LARGE SCALE GENOMIC DNA]</scope>
    <source>
        <strain evidence="4">CGMCC-1.15741</strain>
    </source>
</reference>
<dbReference type="InterPro" id="IPR039261">
    <property type="entry name" value="FNR_nucleotide-bd"/>
</dbReference>
<protein>
    <submittedName>
        <fullName evidence="3">Siderophore-interacting protein</fullName>
    </submittedName>
</protein>
<comment type="caution">
    <text evidence="3">The sequence shown here is derived from an EMBL/GenBank/DDBJ whole genome shotgun (WGS) entry which is preliminary data.</text>
</comment>
<dbReference type="InterPro" id="IPR007037">
    <property type="entry name" value="SIP_rossman_dom"/>
</dbReference>
<proteinExistence type="inferred from homology"/>
<dbReference type="Proteomes" id="UP001596303">
    <property type="component" value="Unassembled WGS sequence"/>
</dbReference>
<accession>A0ABW1SB02</accession>
<dbReference type="PANTHER" id="PTHR30157:SF0">
    <property type="entry name" value="NADPH-DEPENDENT FERRIC-CHELATE REDUCTASE"/>
    <property type="match status" value="1"/>
</dbReference>
<dbReference type="InterPro" id="IPR039374">
    <property type="entry name" value="SIP_fam"/>
</dbReference>
<dbReference type="Pfam" id="PF04954">
    <property type="entry name" value="SIP"/>
    <property type="match status" value="1"/>
</dbReference>
<organism evidence="3 4">
    <name type="scientific">Ponticaulis profundi</name>
    <dbReference type="NCBI Taxonomy" id="2665222"/>
    <lineage>
        <taxon>Bacteria</taxon>
        <taxon>Pseudomonadati</taxon>
        <taxon>Pseudomonadota</taxon>
        <taxon>Alphaproteobacteria</taxon>
        <taxon>Hyphomonadales</taxon>
        <taxon>Hyphomonadaceae</taxon>
        <taxon>Ponticaulis</taxon>
    </lineage>
</organism>
<dbReference type="Gene3D" id="3.40.50.80">
    <property type="entry name" value="Nucleotide-binding domain of ferredoxin-NADP reductase (FNR) module"/>
    <property type="match status" value="1"/>
</dbReference>
<dbReference type="PROSITE" id="PS51384">
    <property type="entry name" value="FAD_FR"/>
    <property type="match status" value="1"/>
</dbReference>
<dbReference type="RefSeq" id="WP_377378683.1">
    <property type="nucleotide sequence ID" value="NZ_JBHSSW010000012.1"/>
</dbReference>
<evidence type="ECO:0000259" key="2">
    <source>
        <dbReference type="PROSITE" id="PS51384"/>
    </source>
</evidence>
<dbReference type="EMBL" id="JBHSSW010000012">
    <property type="protein sequence ID" value="MFC6198457.1"/>
    <property type="molecule type" value="Genomic_DNA"/>
</dbReference>
<evidence type="ECO:0000256" key="1">
    <source>
        <dbReference type="ARBA" id="ARBA00035644"/>
    </source>
</evidence>
<gene>
    <name evidence="3" type="ORF">ACFQDM_10215</name>
</gene>
<evidence type="ECO:0000313" key="3">
    <source>
        <dbReference type="EMBL" id="MFC6198457.1"/>
    </source>
</evidence>
<dbReference type="Gene3D" id="2.40.30.10">
    <property type="entry name" value="Translation factors"/>
    <property type="match status" value="1"/>
</dbReference>
<dbReference type="Pfam" id="PF08021">
    <property type="entry name" value="FAD_binding_9"/>
    <property type="match status" value="1"/>
</dbReference>
<dbReference type="InterPro" id="IPR013113">
    <property type="entry name" value="SIP_FAD-bd"/>
</dbReference>
<feature type="domain" description="FAD-binding FR-type" evidence="2">
    <location>
        <begin position="18"/>
        <end position="122"/>
    </location>
</feature>
<dbReference type="InterPro" id="IPR017938">
    <property type="entry name" value="Riboflavin_synthase-like_b-brl"/>
</dbReference>
<evidence type="ECO:0000313" key="4">
    <source>
        <dbReference type="Proteomes" id="UP001596303"/>
    </source>
</evidence>
<name>A0ABW1SB02_9PROT</name>
<comment type="similarity">
    <text evidence="1">Belongs to the SIP oxidoreductase family.</text>
</comment>
<dbReference type="PANTHER" id="PTHR30157">
    <property type="entry name" value="FERRIC REDUCTASE, NADPH-DEPENDENT"/>
    <property type="match status" value="1"/>
</dbReference>
<sequence length="253" mass="27924">MTSTTLDAPKIRRERLPLVRRELKVIEKFCPTPNLIRVVLAGEELEGFLSPSPDDNIKIFITDEDGTSTMRSYTPRRHDAEKGELLLDFALHQAGPATQWAIDIQVGDMAHIGGPRGSKVLEGNVERLLLIGDDTALPAMARRVEEAEAGQAITMLASIPEAADEQDIETPALFTPLWLHRNGAAPEDAEPFLKALETLDIPPGTFIWLAAEGQAVKAIRSYLMESRGVPRNWIKATGYWVKGKADTTAKFEE</sequence>
<keyword evidence="4" id="KW-1185">Reference proteome</keyword>